<keyword evidence="1" id="KW-0472">Membrane</keyword>
<protein>
    <submittedName>
        <fullName evidence="2">SFRICE_012102</fullName>
    </submittedName>
</protein>
<sequence>MMSEGLLRVCFTLAVIGFSPVSWVRLQTYKFTYTSHPDPKQQFVDHTKSCSVRESNPLHFARQPVAQPSRQPCRQLNNSNKIIIANIVLLLFYTSHTRAAHLPHAAT</sequence>
<organism evidence="2">
    <name type="scientific">Spodoptera frugiperda</name>
    <name type="common">Fall armyworm</name>
    <dbReference type="NCBI Taxonomy" id="7108"/>
    <lineage>
        <taxon>Eukaryota</taxon>
        <taxon>Metazoa</taxon>
        <taxon>Ecdysozoa</taxon>
        <taxon>Arthropoda</taxon>
        <taxon>Hexapoda</taxon>
        <taxon>Insecta</taxon>
        <taxon>Pterygota</taxon>
        <taxon>Neoptera</taxon>
        <taxon>Endopterygota</taxon>
        <taxon>Lepidoptera</taxon>
        <taxon>Glossata</taxon>
        <taxon>Ditrysia</taxon>
        <taxon>Noctuoidea</taxon>
        <taxon>Noctuidae</taxon>
        <taxon>Amphipyrinae</taxon>
        <taxon>Spodoptera</taxon>
    </lineage>
</organism>
<name>A0A2H1V305_SPOFR</name>
<accession>A0A2H1V305</accession>
<reference evidence="2" key="1">
    <citation type="submission" date="2016-07" db="EMBL/GenBank/DDBJ databases">
        <authorList>
            <person name="Bretaudeau A."/>
        </authorList>
    </citation>
    <scope>NUCLEOTIDE SEQUENCE</scope>
    <source>
        <strain evidence="2">Rice</strain>
        <tissue evidence="2">Whole body</tissue>
    </source>
</reference>
<feature type="transmembrane region" description="Helical" evidence="1">
    <location>
        <begin position="6"/>
        <end position="26"/>
    </location>
</feature>
<proteinExistence type="predicted"/>
<evidence type="ECO:0000256" key="1">
    <source>
        <dbReference type="SAM" id="Phobius"/>
    </source>
</evidence>
<dbReference type="AlphaFoldDB" id="A0A2H1V305"/>
<gene>
    <name evidence="2" type="ORF">SFRICE_012102</name>
</gene>
<keyword evidence="1" id="KW-1133">Transmembrane helix</keyword>
<dbReference type="EMBL" id="ODYU01000440">
    <property type="protein sequence ID" value="SOQ35213.1"/>
    <property type="molecule type" value="Genomic_DNA"/>
</dbReference>
<keyword evidence="1" id="KW-0812">Transmembrane</keyword>
<evidence type="ECO:0000313" key="2">
    <source>
        <dbReference type="EMBL" id="SOQ35213.1"/>
    </source>
</evidence>